<evidence type="ECO:0000259" key="2">
    <source>
        <dbReference type="Pfam" id="PF15901"/>
    </source>
</evidence>
<dbReference type="GO" id="GO:0016050">
    <property type="term" value="P:vesicle organization"/>
    <property type="evidence" value="ECO:0007669"/>
    <property type="project" value="TreeGrafter"/>
</dbReference>
<dbReference type="GO" id="GO:0005794">
    <property type="term" value="C:Golgi apparatus"/>
    <property type="evidence" value="ECO:0007669"/>
    <property type="project" value="TreeGrafter"/>
</dbReference>
<sequence length="114" mass="12523">MSETNTNQTEEIGSGTPSIAESWNRARADETVVFTGLVTEPGGRAMAAAVYGYGTVSQRWRVAVVDFMTNGIVQRDCNSDDYEEWVPHSSAEGGSDGCLLGLRERYRRLKKDSV</sequence>
<evidence type="ECO:0000256" key="1">
    <source>
        <dbReference type="SAM" id="MobiDB-lite"/>
    </source>
</evidence>
<dbReference type="InterPro" id="IPR031777">
    <property type="entry name" value="Sortilin_C"/>
</dbReference>
<dbReference type="WBParaSite" id="ECPE_0001002301-mRNA-1">
    <property type="protein sequence ID" value="ECPE_0001002301-mRNA-1"/>
    <property type="gene ID" value="ECPE_0001002301"/>
</dbReference>
<dbReference type="GO" id="GO:0005829">
    <property type="term" value="C:cytosol"/>
    <property type="evidence" value="ECO:0007669"/>
    <property type="project" value="GOC"/>
</dbReference>
<dbReference type="Gene3D" id="2.10.70.80">
    <property type="match status" value="1"/>
</dbReference>
<dbReference type="EMBL" id="UZAN01048288">
    <property type="protein sequence ID" value="VDP86310.1"/>
    <property type="molecule type" value="Genomic_DNA"/>
</dbReference>
<feature type="region of interest" description="Disordered" evidence="1">
    <location>
        <begin position="1"/>
        <end position="24"/>
    </location>
</feature>
<feature type="domain" description="Sortilin C-terminal" evidence="2">
    <location>
        <begin position="39"/>
        <end position="113"/>
    </location>
</feature>
<dbReference type="AlphaFoldDB" id="A0A183ASQ6"/>
<reference evidence="3 4" key="2">
    <citation type="submission" date="2018-11" db="EMBL/GenBank/DDBJ databases">
        <authorList>
            <consortium name="Pathogen Informatics"/>
        </authorList>
    </citation>
    <scope>NUCLEOTIDE SEQUENCE [LARGE SCALE GENOMIC DNA]</scope>
    <source>
        <strain evidence="3 4">Egypt</strain>
    </source>
</reference>
<evidence type="ECO:0000313" key="5">
    <source>
        <dbReference type="WBParaSite" id="ECPE_0001002301-mRNA-1"/>
    </source>
</evidence>
<dbReference type="GO" id="GO:0006897">
    <property type="term" value="P:endocytosis"/>
    <property type="evidence" value="ECO:0007669"/>
    <property type="project" value="TreeGrafter"/>
</dbReference>
<keyword evidence="4" id="KW-1185">Reference proteome</keyword>
<evidence type="ECO:0000313" key="4">
    <source>
        <dbReference type="Proteomes" id="UP000272942"/>
    </source>
</evidence>
<dbReference type="Proteomes" id="UP000272942">
    <property type="component" value="Unassembled WGS sequence"/>
</dbReference>
<protein>
    <submittedName>
        <fullName evidence="5">Sortilin_C domain-containing protein</fullName>
    </submittedName>
</protein>
<name>A0A183ASQ6_9TREM</name>
<proteinExistence type="predicted"/>
<dbReference type="InterPro" id="IPR050310">
    <property type="entry name" value="VPS10-sortilin"/>
</dbReference>
<dbReference type="OrthoDB" id="443634at2759"/>
<dbReference type="GO" id="GO:0006895">
    <property type="term" value="P:Golgi to endosome transport"/>
    <property type="evidence" value="ECO:0007669"/>
    <property type="project" value="TreeGrafter"/>
</dbReference>
<accession>A0A183ASQ6</accession>
<dbReference type="PANTHER" id="PTHR12106">
    <property type="entry name" value="SORTILIN RELATED"/>
    <property type="match status" value="1"/>
</dbReference>
<dbReference type="GO" id="GO:0016020">
    <property type="term" value="C:membrane"/>
    <property type="evidence" value="ECO:0007669"/>
    <property type="project" value="TreeGrafter"/>
</dbReference>
<reference evidence="5" key="1">
    <citation type="submission" date="2016-06" db="UniProtKB">
        <authorList>
            <consortium name="WormBaseParasite"/>
        </authorList>
    </citation>
    <scope>IDENTIFICATION</scope>
</reference>
<dbReference type="Pfam" id="PF15901">
    <property type="entry name" value="Sortilin_C"/>
    <property type="match status" value="1"/>
</dbReference>
<dbReference type="PANTHER" id="PTHR12106:SF23">
    <property type="entry name" value="SORTILIN"/>
    <property type="match status" value="1"/>
</dbReference>
<gene>
    <name evidence="3" type="ORF">ECPE_LOCUS9991</name>
</gene>
<organism evidence="5">
    <name type="scientific">Echinostoma caproni</name>
    <dbReference type="NCBI Taxonomy" id="27848"/>
    <lineage>
        <taxon>Eukaryota</taxon>
        <taxon>Metazoa</taxon>
        <taxon>Spiralia</taxon>
        <taxon>Lophotrochozoa</taxon>
        <taxon>Platyhelminthes</taxon>
        <taxon>Trematoda</taxon>
        <taxon>Digenea</taxon>
        <taxon>Plagiorchiida</taxon>
        <taxon>Echinostomata</taxon>
        <taxon>Echinostomatoidea</taxon>
        <taxon>Echinostomatidae</taxon>
        <taxon>Echinostoma</taxon>
    </lineage>
</organism>
<feature type="compositionally biased region" description="Polar residues" evidence="1">
    <location>
        <begin position="1"/>
        <end position="21"/>
    </location>
</feature>
<evidence type="ECO:0000313" key="3">
    <source>
        <dbReference type="EMBL" id="VDP86310.1"/>
    </source>
</evidence>